<accession>A0A2W7MMM4</accession>
<evidence type="ECO:0000256" key="1">
    <source>
        <dbReference type="SAM" id="MobiDB-lite"/>
    </source>
</evidence>
<name>A0A2W7MMM4_9RHOB</name>
<dbReference type="EMBL" id="QKZL01000077">
    <property type="protein sequence ID" value="PZX09555.1"/>
    <property type="molecule type" value="Genomic_DNA"/>
</dbReference>
<gene>
    <name evidence="2" type="ORF">LX81_04417</name>
</gene>
<evidence type="ECO:0000313" key="2">
    <source>
        <dbReference type="EMBL" id="PZX09555.1"/>
    </source>
</evidence>
<feature type="non-terminal residue" evidence="2">
    <location>
        <position position="1"/>
    </location>
</feature>
<reference evidence="2 3" key="1">
    <citation type="submission" date="2018-06" db="EMBL/GenBank/DDBJ databases">
        <title>Genomic Encyclopedia of Archaeal and Bacterial Type Strains, Phase II (KMG-II): from individual species to whole genera.</title>
        <authorList>
            <person name="Goeker M."/>
        </authorList>
    </citation>
    <scope>NUCLEOTIDE SEQUENCE [LARGE SCALE GENOMIC DNA]</scope>
    <source>
        <strain evidence="2 3">DSM 22009</strain>
    </source>
</reference>
<feature type="region of interest" description="Disordered" evidence="1">
    <location>
        <begin position="1"/>
        <end position="74"/>
    </location>
</feature>
<protein>
    <submittedName>
        <fullName evidence="2">Uncharacterized protein</fullName>
    </submittedName>
</protein>
<proteinExistence type="predicted"/>
<comment type="caution">
    <text evidence="2">The sequence shown here is derived from an EMBL/GenBank/DDBJ whole genome shotgun (WGS) entry which is preliminary data.</text>
</comment>
<dbReference type="AlphaFoldDB" id="A0A2W7MMM4"/>
<keyword evidence="3" id="KW-1185">Reference proteome</keyword>
<evidence type="ECO:0000313" key="3">
    <source>
        <dbReference type="Proteomes" id="UP000248916"/>
    </source>
</evidence>
<organism evidence="2 3">
    <name type="scientific">Palleronia aestuarii</name>
    <dbReference type="NCBI Taxonomy" id="568105"/>
    <lineage>
        <taxon>Bacteria</taxon>
        <taxon>Pseudomonadati</taxon>
        <taxon>Pseudomonadota</taxon>
        <taxon>Alphaproteobacteria</taxon>
        <taxon>Rhodobacterales</taxon>
        <taxon>Roseobacteraceae</taxon>
        <taxon>Palleronia</taxon>
    </lineage>
</organism>
<sequence length="246" mass="26870">RGATCSPGPRAGTLLTASTRRWDTDHPPPWNRRPNRFHRTGGRSIIALRSEGDRSRFSQTDGAHRSLPSAPDIGAGTVAPVGPRKPCGASFSSVSSPIFACKVFTSTTKVASVAGAVPNTPDAPSRSWVRHPRDLVRMDVEPIGRLGKRPLSLDGSKRHLRLEGRAVIPARSSRHGLSSLLGIMPISRGSSTHSPCSDFPSHFYTRWPFYRMSRSSETRASSFFRRRISVSFSASPDDAFANFFQA</sequence>
<dbReference type="Proteomes" id="UP000248916">
    <property type="component" value="Unassembled WGS sequence"/>
</dbReference>